<keyword evidence="6" id="KW-0560">Oxidoreductase</keyword>
<evidence type="ECO:0000313" key="14">
    <source>
        <dbReference type="EMBL" id="TYQ00332.1"/>
    </source>
</evidence>
<dbReference type="InterPro" id="IPR038354">
    <property type="entry name" value="VKOR_sf"/>
</dbReference>
<evidence type="ECO:0000256" key="4">
    <source>
        <dbReference type="ARBA" id="ARBA00022719"/>
    </source>
</evidence>
<feature type="domain" description="Vitamin K epoxide reductase" evidence="12">
    <location>
        <begin position="166"/>
        <end position="288"/>
    </location>
</feature>
<evidence type="ECO:0000256" key="3">
    <source>
        <dbReference type="ARBA" id="ARBA00022692"/>
    </source>
</evidence>
<feature type="domain" description="Thioredoxin-like fold" evidence="13">
    <location>
        <begin position="365"/>
        <end position="514"/>
    </location>
</feature>
<proteinExistence type="inferred from homology"/>
<feature type="domain" description="Peptidase C39" evidence="11">
    <location>
        <begin position="12"/>
        <end position="127"/>
    </location>
</feature>
<comment type="subcellular location">
    <subcellularLocation>
        <location evidence="1">Membrane</location>
        <topology evidence="1">Multi-pass membrane protein</topology>
    </subcellularLocation>
</comment>
<dbReference type="InterPro" id="IPR017937">
    <property type="entry name" value="Thioredoxin_CS"/>
</dbReference>
<evidence type="ECO:0000259" key="13">
    <source>
        <dbReference type="Pfam" id="PF13462"/>
    </source>
</evidence>
<keyword evidence="3 10" id="KW-0812">Transmembrane</keyword>
<dbReference type="GO" id="GO:0016491">
    <property type="term" value="F:oxidoreductase activity"/>
    <property type="evidence" value="ECO:0007669"/>
    <property type="project" value="UniProtKB-KW"/>
</dbReference>
<dbReference type="Gene3D" id="1.20.1440.130">
    <property type="entry name" value="VKOR domain"/>
    <property type="match status" value="1"/>
</dbReference>
<evidence type="ECO:0000313" key="15">
    <source>
        <dbReference type="Proteomes" id="UP000323136"/>
    </source>
</evidence>
<organism evidence="14 15">
    <name type="scientific">Tenacibaculum adriaticum</name>
    <dbReference type="NCBI Taxonomy" id="413713"/>
    <lineage>
        <taxon>Bacteria</taxon>
        <taxon>Pseudomonadati</taxon>
        <taxon>Bacteroidota</taxon>
        <taxon>Flavobacteriia</taxon>
        <taxon>Flavobacteriales</taxon>
        <taxon>Flavobacteriaceae</taxon>
        <taxon>Tenacibaculum</taxon>
    </lineage>
</organism>
<gene>
    <name evidence="14" type="ORF">C7447_101944</name>
</gene>
<dbReference type="AlphaFoldDB" id="A0A5S5DWV9"/>
<dbReference type="InterPro" id="IPR012932">
    <property type="entry name" value="VKOR"/>
</dbReference>
<dbReference type="GO" id="GO:0006508">
    <property type="term" value="P:proteolysis"/>
    <property type="evidence" value="ECO:0007669"/>
    <property type="project" value="InterPro"/>
</dbReference>
<protein>
    <submittedName>
        <fullName evidence="14">Putative membrane protein</fullName>
    </submittedName>
</protein>
<dbReference type="CDD" id="cd12921">
    <property type="entry name" value="VKOR_4"/>
    <property type="match status" value="1"/>
</dbReference>
<keyword evidence="15" id="KW-1185">Reference proteome</keyword>
<evidence type="ECO:0000256" key="9">
    <source>
        <dbReference type="ARBA" id="ARBA00023284"/>
    </source>
</evidence>
<dbReference type="InterPro" id="IPR005074">
    <property type="entry name" value="Peptidase_C39"/>
</dbReference>
<evidence type="ECO:0000259" key="12">
    <source>
        <dbReference type="Pfam" id="PF07884"/>
    </source>
</evidence>
<dbReference type="InterPro" id="IPR036249">
    <property type="entry name" value="Thioredoxin-like_sf"/>
</dbReference>
<keyword evidence="4" id="KW-0874">Quinone</keyword>
<keyword evidence="8" id="KW-1015">Disulfide bond</keyword>
<feature type="transmembrane region" description="Helical" evidence="10">
    <location>
        <begin position="221"/>
        <end position="240"/>
    </location>
</feature>
<feature type="transmembrane region" description="Helical" evidence="10">
    <location>
        <begin position="299"/>
        <end position="321"/>
    </location>
</feature>
<evidence type="ECO:0000256" key="6">
    <source>
        <dbReference type="ARBA" id="ARBA00023002"/>
    </source>
</evidence>
<feature type="transmembrane region" description="Helical" evidence="10">
    <location>
        <begin position="162"/>
        <end position="180"/>
    </location>
</feature>
<keyword evidence="5 10" id="KW-1133">Transmembrane helix</keyword>
<dbReference type="Gene3D" id="3.90.70.10">
    <property type="entry name" value="Cysteine proteinases"/>
    <property type="match status" value="1"/>
</dbReference>
<evidence type="ECO:0000256" key="2">
    <source>
        <dbReference type="ARBA" id="ARBA00006214"/>
    </source>
</evidence>
<evidence type="ECO:0000259" key="11">
    <source>
        <dbReference type="Pfam" id="PF03412"/>
    </source>
</evidence>
<comment type="caution">
    <text evidence="14">The sequence shown here is derived from an EMBL/GenBank/DDBJ whole genome shotgun (WGS) entry which is preliminary data.</text>
</comment>
<keyword evidence="7 10" id="KW-0472">Membrane</keyword>
<sequence length="533" mass="60461">MKDTLFLLVQKLLSNNKIHFDKKELSFQIQSHPSYPSLHAVTGVLDHFNIENVAAEVPVDLETLKQLPDSFLAQIHTDKGNDLVVVEKNSKESNYHIFSANNKKEKYTESVFLEKFTGIIVAIEKPENETVESSGVKNKFLLGILVGALVFIVFYKNPELSVIGHLFLSLVGIMISLVILKQENGEETVIGNAFCSGNTEKKDCDAVLSSKGAALIKGHKLSDLSLIYFSGLTISTLLLLPNFSVVYLISFLAFPITLYSIYYQYAVVKKWCLLCLTIVGVLWLQSAIALINIQALNNYSFYPIVLSLLGFTSVYIIWNYLKPLFLDVNSLKKDKIEHIKFKRNYALFDSLLQKSPTLNTRVNSSKEIIFGNKDSKLEIVVVTNPFCGHCRPVHKVIEDILKRYKNNVKIIIRFNIAIDNLDANGVRVASRLIELFNTKSEQECLQAMHDIYEGEEVGRWLSKWGNTQNIEVSLSVLEVEKEWCTKNAINFTPEILLNGKSYPKEYKREDLLFFVEELEESCCTETVNTQLVN</sequence>
<dbReference type="PROSITE" id="PS00194">
    <property type="entry name" value="THIOREDOXIN_1"/>
    <property type="match status" value="1"/>
</dbReference>
<dbReference type="EMBL" id="VNIA01000001">
    <property type="protein sequence ID" value="TYQ00332.1"/>
    <property type="molecule type" value="Genomic_DNA"/>
</dbReference>
<evidence type="ECO:0000256" key="5">
    <source>
        <dbReference type="ARBA" id="ARBA00022989"/>
    </source>
</evidence>
<reference evidence="14 15" key="1">
    <citation type="submission" date="2019-07" db="EMBL/GenBank/DDBJ databases">
        <title>Genomic Encyclopedia of Type Strains, Phase IV (KMG-IV): sequencing the most valuable type-strain genomes for metagenomic binning, comparative biology and taxonomic classification.</title>
        <authorList>
            <person name="Goeker M."/>
        </authorList>
    </citation>
    <scope>NUCLEOTIDE SEQUENCE [LARGE SCALE GENOMIC DNA]</scope>
    <source>
        <strain evidence="14 15">DSM 18961</strain>
    </source>
</reference>
<evidence type="ECO:0000256" key="8">
    <source>
        <dbReference type="ARBA" id="ARBA00023157"/>
    </source>
</evidence>
<dbReference type="GO" id="GO:0048038">
    <property type="term" value="F:quinone binding"/>
    <property type="evidence" value="ECO:0007669"/>
    <property type="project" value="UniProtKB-KW"/>
</dbReference>
<dbReference type="CDD" id="cd02972">
    <property type="entry name" value="DsbA_family"/>
    <property type="match status" value="1"/>
</dbReference>
<evidence type="ECO:0000256" key="10">
    <source>
        <dbReference type="SAM" id="Phobius"/>
    </source>
</evidence>
<dbReference type="SUPFAM" id="SSF52833">
    <property type="entry name" value="Thioredoxin-like"/>
    <property type="match status" value="1"/>
</dbReference>
<dbReference type="GO" id="GO:0008233">
    <property type="term" value="F:peptidase activity"/>
    <property type="evidence" value="ECO:0007669"/>
    <property type="project" value="InterPro"/>
</dbReference>
<dbReference type="Pfam" id="PF07884">
    <property type="entry name" value="VKOR"/>
    <property type="match status" value="1"/>
</dbReference>
<feature type="transmembrane region" description="Helical" evidence="10">
    <location>
        <begin position="140"/>
        <end position="156"/>
    </location>
</feature>
<accession>A0A5S5DWV9</accession>
<dbReference type="GO" id="GO:0016020">
    <property type="term" value="C:membrane"/>
    <property type="evidence" value="ECO:0007669"/>
    <property type="project" value="UniProtKB-SubCell"/>
</dbReference>
<dbReference type="OrthoDB" id="1100563at2"/>
<name>A0A5S5DWV9_9FLAO</name>
<feature type="transmembrane region" description="Helical" evidence="10">
    <location>
        <begin position="272"/>
        <end position="293"/>
    </location>
</feature>
<dbReference type="Pfam" id="PF13462">
    <property type="entry name" value="Thioredoxin_4"/>
    <property type="match status" value="1"/>
</dbReference>
<dbReference type="Gene3D" id="3.40.30.10">
    <property type="entry name" value="Glutaredoxin"/>
    <property type="match status" value="1"/>
</dbReference>
<dbReference type="Proteomes" id="UP000323136">
    <property type="component" value="Unassembled WGS sequence"/>
</dbReference>
<dbReference type="GO" id="GO:0005524">
    <property type="term" value="F:ATP binding"/>
    <property type="evidence" value="ECO:0007669"/>
    <property type="project" value="InterPro"/>
</dbReference>
<evidence type="ECO:0000256" key="1">
    <source>
        <dbReference type="ARBA" id="ARBA00004141"/>
    </source>
</evidence>
<evidence type="ECO:0000256" key="7">
    <source>
        <dbReference type="ARBA" id="ARBA00023136"/>
    </source>
</evidence>
<dbReference type="InterPro" id="IPR012336">
    <property type="entry name" value="Thioredoxin-like_fold"/>
</dbReference>
<dbReference type="Pfam" id="PF03412">
    <property type="entry name" value="Peptidase_C39"/>
    <property type="match status" value="1"/>
</dbReference>
<comment type="similarity">
    <text evidence="2">Belongs to the VKOR family.</text>
</comment>
<keyword evidence="9" id="KW-0676">Redox-active center</keyword>
<dbReference type="RefSeq" id="WP_148869210.1">
    <property type="nucleotide sequence ID" value="NZ_VNIA01000001.1"/>
</dbReference>